<dbReference type="Proteomes" id="UP001259803">
    <property type="component" value="Unassembled WGS sequence"/>
</dbReference>
<comment type="caution">
    <text evidence="1">The sequence shown here is derived from an EMBL/GenBank/DDBJ whole genome shotgun (WGS) entry which is preliminary data.</text>
</comment>
<gene>
    <name evidence="1" type="ORF">RM533_06510</name>
</gene>
<dbReference type="RefSeq" id="WP_311340393.1">
    <property type="nucleotide sequence ID" value="NZ_JAVRHS010000003.1"/>
</dbReference>
<keyword evidence="2" id="KW-1185">Reference proteome</keyword>
<proteinExistence type="predicted"/>
<organism evidence="1 2">
    <name type="scientific">Croceicoccus esteveae</name>
    <dbReference type="NCBI Taxonomy" id="3075597"/>
    <lineage>
        <taxon>Bacteria</taxon>
        <taxon>Pseudomonadati</taxon>
        <taxon>Pseudomonadota</taxon>
        <taxon>Alphaproteobacteria</taxon>
        <taxon>Sphingomonadales</taxon>
        <taxon>Erythrobacteraceae</taxon>
        <taxon>Croceicoccus</taxon>
    </lineage>
</organism>
<evidence type="ECO:0000313" key="1">
    <source>
        <dbReference type="EMBL" id="MDT0575834.1"/>
    </source>
</evidence>
<dbReference type="SUPFAM" id="SSF53448">
    <property type="entry name" value="Nucleotide-diphospho-sugar transferases"/>
    <property type="match status" value="1"/>
</dbReference>
<dbReference type="Gene3D" id="3.90.550.10">
    <property type="entry name" value="Spore Coat Polysaccharide Biosynthesis Protein SpsA, Chain A"/>
    <property type="match status" value="1"/>
</dbReference>
<evidence type="ECO:0000313" key="2">
    <source>
        <dbReference type="Proteomes" id="UP001259803"/>
    </source>
</evidence>
<name>A0ABU2ZJU4_9SPHN</name>
<sequence>MARTMDGPQPAQVGFITMAFGADKYFAQAETLARSLRRHMPGYAIAIVTDRADAGPLFDITVPMDPVDIAGTVLKTDLYRYSPFAETLFIDSDCVVARDFTPQLQQIRAHDFTPVVGRYLSRGDQDLWIRDVGAAIEKVGGTKFPKFNGGVYFWRKSPFAQEVFRRAIAIRARADELGILDFDRSGPGEETLIGLALSQMHVIDLYDDGGMLMRTPLNSTGPVHLDVIGGACRFIKEGEEVTPAICHFCGEWIDHPAYLIAQHELLRGQRLPEHRRLRTRLAYRSARFAQRIRSKIRRTWLKTTKMERTAAEKMPIA</sequence>
<protein>
    <submittedName>
        <fullName evidence="1">Uncharacterized protein</fullName>
    </submittedName>
</protein>
<accession>A0ABU2ZJU4</accession>
<dbReference type="EMBL" id="JAVRHS010000003">
    <property type="protein sequence ID" value="MDT0575834.1"/>
    <property type="molecule type" value="Genomic_DNA"/>
</dbReference>
<reference evidence="1 2" key="1">
    <citation type="submission" date="2023-09" db="EMBL/GenBank/DDBJ databases">
        <authorList>
            <person name="Rey-Velasco X."/>
        </authorList>
    </citation>
    <scope>NUCLEOTIDE SEQUENCE [LARGE SCALE GENOMIC DNA]</scope>
    <source>
        <strain evidence="1 2">F390</strain>
    </source>
</reference>
<dbReference type="InterPro" id="IPR029044">
    <property type="entry name" value="Nucleotide-diphossugar_trans"/>
</dbReference>